<dbReference type="AlphaFoldDB" id="A0A3M6QRV2"/>
<dbReference type="EMBL" id="RDQO01000003">
    <property type="protein sequence ID" value="RMX05775.1"/>
    <property type="molecule type" value="Genomic_DNA"/>
</dbReference>
<sequence length="68" mass="7655">MLTPWLEPAPHHRLPDHLYLLDPDGNWVMRLPPGIDLENAADIRQDLARLIQAEPLARRPGAATDIAE</sequence>
<accession>A0A3M6QRV2</accession>
<evidence type="ECO:0000313" key="2">
    <source>
        <dbReference type="Proteomes" id="UP000278006"/>
    </source>
</evidence>
<dbReference type="Proteomes" id="UP000278006">
    <property type="component" value="Unassembled WGS sequence"/>
</dbReference>
<gene>
    <name evidence="1" type="ORF">D8I35_11455</name>
</gene>
<evidence type="ECO:0000313" key="1">
    <source>
        <dbReference type="EMBL" id="RMX05775.1"/>
    </source>
</evidence>
<organism evidence="1 2">
    <name type="scientific">Corticibacter populi</name>
    <dbReference type="NCBI Taxonomy" id="1550736"/>
    <lineage>
        <taxon>Bacteria</taxon>
        <taxon>Pseudomonadati</taxon>
        <taxon>Pseudomonadota</taxon>
        <taxon>Betaproteobacteria</taxon>
        <taxon>Burkholderiales</taxon>
        <taxon>Comamonadaceae</taxon>
        <taxon>Corticibacter</taxon>
    </lineage>
</organism>
<reference evidence="1 2" key="1">
    <citation type="submission" date="2018-10" db="EMBL/GenBank/DDBJ databases">
        <title>Draft genome of Cortibacter populi DSM10536.</title>
        <authorList>
            <person name="Bernier A.-M."/>
            <person name="Bernard K."/>
        </authorList>
    </citation>
    <scope>NUCLEOTIDE SEQUENCE [LARGE SCALE GENOMIC DNA]</scope>
    <source>
        <strain evidence="1 2">DSM 105136</strain>
    </source>
</reference>
<comment type="caution">
    <text evidence="1">The sequence shown here is derived from an EMBL/GenBank/DDBJ whole genome shotgun (WGS) entry which is preliminary data.</text>
</comment>
<proteinExistence type="predicted"/>
<name>A0A3M6QRV2_9BURK</name>
<protein>
    <submittedName>
        <fullName evidence="1">Uncharacterized protein</fullName>
    </submittedName>
</protein>
<keyword evidence="2" id="KW-1185">Reference proteome</keyword>